<sequence length="225" mass="25931">MGPVATSTRDMGPGSRHDTMDNHWGHWNWVKLVLKEFTEQQGDVTSVWEKMVRDWEGDMALHPDEQKKKNPYKVPNAGLMESEVRLQLLSEEAEQEKAGMPVVHNVSPASFISQGLELEEQQRHLKLDLAKNKFDTMNQRVTLLQRWTKLLHVIGRFRSMQATYMPAALQLIEKSDPKQEHAEQIHLLLPSELSTAHCTQGCHQGLPELERKLREAQLWNSLNQL</sequence>
<evidence type="ECO:0000313" key="2">
    <source>
        <dbReference type="EMBL" id="KAK7453266.1"/>
    </source>
</evidence>
<gene>
    <name evidence="2" type="ORF">VKT23_011942</name>
</gene>
<dbReference type="Proteomes" id="UP001498398">
    <property type="component" value="Unassembled WGS sequence"/>
</dbReference>
<comment type="caution">
    <text evidence="2">The sequence shown here is derived from an EMBL/GenBank/DDBJ whole genome shotgun (WGS) entry which is preliminary data.</text>
</comment>
<feature type="region of interest" description="Disordered" evidence="1">
    <location>
        <begin position="1"/>
        <end position="20"/>
    </location>
</feature>
<accession>A0ABR1JA20</accession>
<reference evidence="2 3" key="1">
    <citation type="submission" date="2024-01" db="EMBL/GenBank/DDBJ databases">
        <title>A draft genome for the cacao thread blight pathogen Marasmiellus scandens.</title>
        <authorList>
            <person name="Baruah I.K."/>
            <person name="Leung J."/>
            <person name="Bukari Y."/>
            <person name="Amoako-Attah I."/>
            <person name="Meinhardt L.W."/>
            <person name="Bailey B.A."/>
            <person name="Cohen S.P."/>
        </authorList>
    </citation>
    <scope>NUCLEOTIDE SEQUENCE [LARGE SCALE GENOMIC DNA]</scope>
    <source>
        <strain evidence="2 3">GH-19</strain>
    </source>
</reference>
<protein>
    <submittedName>
        <fullName evidence="2">Uncharacterized protein</fullName>
    </submittedName>
</protein>
<organism evidence="2 3">
    <name type="scientific">Marasmiellus scandens</name>
    <dbReference type="NCBI Taxonomy" id="2682957"/>
    <lineage>
        <taxon>Eukaryota</taxon>
        <taxon>Fungi</taxon>
        <taxon>Dikarya</taxon>
        <taxon>Basidiomycota</taxon>
        <taxon>Agaricomycotina</taxon>
        <taxon>Agaricomycetes</taxon>
        <taxon>Agaricomycetidae</taxon>
        <taxon>Agaricales</taxon>
        <taxon>Marasmiineae</taxon>
        <taxon>Omphalotaceae</taxon>
        <taxon>Marasmiellus</taxon>
    </lineage>
</organism>
<evidence type="ECO:0000313" key="3">
    <source>
        <dbReference type="Proteomes" id="UP001498398"/>
    </source>
</evidence>
<evidence type="ECO:0000256" key="1">
    <source>
        <dbReference type="SAM" id="MobiDB-lite"/>
    </source>
</evidence>
<proteinExistence type="predicted"/>
<dbReference type="EMBL" id="JBANRG010000027">
    <property type="protein sequence ID" value="KAK7453266.1"/>
    <property type="molecule type" value="Genomic_DNA"/>
</dbReference>
<keyword evidence="3" id="KW-1185">Reference proteome</keyword>
<name>A0ABR1JA20_9AGAR</name>